<dbReference type="PANTHER" id="PTHR47785:SF5">
    <property type="entry name" value="ZN(II)2CYS6 TRANSCRIPTION FACTOR (EUROFUNG)"/>
    <property type="match status" value="1"/>
</dbReference>
<dbReference type="OrthoDB" id="4356994at2759"/>
<reference evidence="4 5" key="1">
    <citation type="journal article" date="2021" name="Nat. Commun.">
        <title>Genetic determinants of endophytism in the Arabidopsis root mycobiome.</title>
        <authorList>
            <person name="Mesny F."/>
            <person name="Miyauchi S."/>
            <person name="Thiergart T."/>
            <person name="Pickel B."/>
            <person name="Atanasova L."/>
            <person name="Karlsson M."/>
            <person name="Huettel B."/>
            <person name="Barry K.W."/>
            <person name="Haridas S."/>
            <person name="Chen C."/>
            <person name="Bauer D."/>
            <person name="Andreopoulos W."/>
            <person name="Pangilinan J."/>
            <person name="LaButti K."/>
            <person name="Riley R."/>
            <person name="Lipzen A."/>
            <person name="Clum A."/>
            <person name="Drula E."/>
            <person name="Henrissat B."/>
            <person name="Kohler A."/>
            <person name="Grigoriev I.V."/>
            <person name="Martin F.M."/>
            <person name="Hacquard S."/>
        </authorList>
    </citation>
    <scope>NUCLEOTIDE SEQUENCE [LARGE SCALE GENOMIC DNA]</scope>
    <source>
        <strain evidence="4 5">MPI-CAGE-CH-0241</strain>
    </source>
</reference>
<proteinExistence type="predicted"/>
<name>A0A9P8W645_9HYPO</name>
<evidence type="ECO:0000256" key="2">
    <source>
        <dbReference type="SAM" id="MobiDB-lite"/>
    </source>
</evidence>
<keyword evidence="1" id="KW-0539">Nucleus</keyword>
<dbReference type="EMBL" id="JAGPYM010000011">
    <property type="protein sequence ID" value="KAH6889244.1"/>
    <property type="molecule type" value="Genomic_DNA"/>
</dbReference>
<feature type="compositionally biased region" description="Polar residues" evidence="2">
    <location>
        <begin position="206"/>
        <end position="226"/>
    </location>
</feature>
<dbReference type="PANTHER" id="PTHR47785">
    <property type="entry name" value="ZN(II)2CYS6 TRANSCRIPTION FACTOR (EUROFUNG)-RELATED-RELATED"/>
    <property type="match status" value="1"/>
</dbReference>
<feature type="region of interest" description="Disordered" evidence="2">
    <location>
        <begin position="54"/>
        <end position="126"/>
    </location>
</feature>
<dbReference type="AlphaFoldDB" id="A0A9P8W645"/>
<gene>
    <name evidence="4" type="ORF">B0T10DRAFT_606588</name>
</gene>
<accession>A0A9P8W645</accession>
<sequence length="756" mass="84461">MLPASNSTNHSAGDPICPLSHPSFSTLSSASPVTSEIYRKTQLLHCLSVFSPAPDNSTSRDTLVPRACSTPGLHLPMEETPQPRVGEDDQDLGQNGEVSLPSTSRKRPAPVADDAPSRQVRKRAPTACHTCKSRKVKCSNDRPQCVGCARLGCDCVYPEQNYGAPERLDSAVPLILRSLNEILDRLPPRNDTANSPASITRDEPSHASQGPASSTAPDTTSNTSQFRRPRPASPAVYDEPSEYTATESLFRWPIFANTSASKWSRDTLFIADQDPGHNDVIVQTRGTARLPPVNDVDDVILLVKQFLRHVHIKNPILDGKSLLADARLVAETGPLWDTRSCLVLLAAALGAIAAPFDSTNMSLDVPLSSSSHDLEARIHGETYYHSARRRFGLLDRTIASCQCHLLSGIYLMYTLRPIQAWQAFTQASSVYIVYLKSSGRLSSEGNQWIDTKTESLRSLEQRLYWSCLKSEMELTVEIPLPPSSLSSINYPHMFPSPPAVDVLHPSPGGFAGFSSSTLMGASPQSVSTTSSNSMDHALLYEQSWFYYLTEISLLRLSQRITQQFYTTENSSWLRGNALDMINAALDFERQLEAWRESLPVPIRFWDSSLAPDRYTELHIATWGRYSKLKRLMYRPFLYRFVHTQGQDVLLNHAIRSFAEKCVDTCLDPIWAVGFTHRHHGSWFRCREATMMALILFAGMKSGLIKSMDRQMEAEYYIQIAINHLKYWEKESQDLQLARQILEMMCIEEGILGSDLG</sequence>
<dbReference type="Proteomes" id="UP000777438">
    <property type="component" value="Unassembled WGS sequence"/>
</dbReference>
<dbReference type="SUPFAM" id="SSF57701">
    <property type="entry name" value="Zn2/Cys6 DNA-binding domain"/>
    <property type="match status" value="1"/>
</dbReference>
<dbReference type="InterPro" id="IPR036864">
    <property type="entry name" value="Zn2-C6_fun-type_DNA-bd_sf"/>
</dbReference>
<dbReference type="PROSITE" id="PS00463">
    <property type="entry name" value="ZN2_CY6_FUNGAL_1"/>
    <property type="match status" value="1"/>
</dbReference>
<dbReference type="GO" id="GO:0000981">
    <property type="term" value="F:DNA-binding transcription factor activity, RNA polymerase II-specific"/>
    <property type="evidence" value="ECO:0007669"/>
    <property type="project" value="InterPro"/>
</dbReference>
<protein>
    <recommendedName>
        <fullName evidence="3">Zn(2)-C6 fungal-type domain-containing protein</fullName>
    </recommendedName>
</protein>
<dbReference type="CDD" id="cd00067">
    <property type="entry name" value="GAL4"/>
    <property type="match status" value="1"/>
</dbReference>
<evidence type="ECO:0000313" key="4">
    <source>
        <dbReference type="EMBL" id="KAH6889244.1"/>
    </source>
</evidence>
<comment type="caution">
    <text evidence="4">The sequence shown here is derived from an EMBL/GenBank/DDBJ whole genome shotgun (WGS) entry which is preliminary data.</text>
</comment>
<feature type="domain" description="Zn(2)-C6 fungal-type" evidence="3">
    <location>
        <begin position="127"/>
        <end position="157"/>
    </location>
</feature>
<organism evidence="4 5">
    <name type="scientific">Thelonectria olida</name>
    <dbReference type="NCBI Taxonomy" id="1576542"/>
    <lineage>
        <taxon>Eukaryota</taxon>
        <taxon>Fungi</taxon>
        <taxon>Dikarya</taxon>
        <taxon>Ascomycota</taxon>
        <taxon>Pezizomycotina</taxon>
        <taxon>Sordariomycetes</taxon>
        <taxon>Hypocreomycetidae</taxon>
        <taxon>Hypocreales</taxon>
        <taxon>Nectriaceae</taxon>
        <taxon>Thelonectria</taxon>
    </lineage>
</organism>
<dbReference type="GO" id="GO:0008270">
    <property type="term" value="F:zinc ion binding"/>
    <property type="evidence" value="ECO:0007669"/>
    <property type="project" value="InterPro"/>
</dbReference>
<feature type="compositionally biased region" description="Polar residues" evidence="2">
    <location>
        <begin position="92"/>
        <end position="103"/>
    </location>
</feature>
<dbReference type="CDD" id="cd12148">
    <property type="entry name" value="fungal_TF_MHR"/>
    <property type="match status" value="1"/>
</dbReference>
<dbReference type="InterPro" id="IPR001138">
    <property type="entry name" value="Zn2Cys6_DnaBD"/>
</dbReference>
<dbReference type="Pfam" id="PF00172">
    <property type="entry name" value="Zn_clus"/>
    <property type="match status" value="1"/>
</dbReference>
<evidence type="ECO:0000256" key="1">
    <source>
        <dbReference type="ARBA" id="ARBA00023242"/>
    </source>
</evidence>
<keyword evidence="5" id="KW-1185">Reference proteome</keyword>
<evidence type="ECO:0000259" key="3">
    <source>
        <dbReference type="PROSITE" id="PS50048"/>
    </source>
</evidence>
<dbReference type="Gene3D" id="4.10.240.10">
    <property type="entry name" value="Zn(2)-C6 fungal-type DNA-binding domain"/>
    <property type="match status" value="1"/>
</dbReference>
<dbReference type="SMART" id="SM00066">
    <property type="entry name" value="GAL4"/>
    <property type="match status" value="1"/>
</dbReference>
<dbReference type="PROSITE" id="PS50048">
    <property type="entry name" value="ZN2_CY6_FUNGAL_2"/>
    <property type="match status" value="1"/>
</dbReference>
<evidence type="ECO:0000313" key="5">
    <source>
        <dbReference type="Proteomes" id="UP000777438"/>
    </source>
</evidence>
<dbReference type="InterPro" id="IPR053181">
    <property type="entry name" value="EcdB-like_regulator"/>
</dbReference>
<feature type="region of interest" description="Disordered" evidence="2">
    <location>
        <begin position="186"/>
        <end position="239"/>
    </location>
</feature>